<comment type="caution">
    <text evidence="1">The sequence shown here is derived from an EMBL/GenBank/DDBJ whole genome shotgun (WGS) entry which is preliminary data.</text>
</comment>
<reference evidence="1" key="1">
    <citation type="submission" date="2019-06" db="EMBL/GenBank/DDBJ databases">
        <authorList>
            <person name="Zheng W."/>
        </authorList>
    </citation>
    <scope>NUCLEOTIDE SEQUENCE</scope>
    <source>
        <strain evidence="1">QDHG01</strain>
    </source>
</reference>
<protein>
    <submittedName>
        <fullName evidence="1">Uncharacterized protein</fullName>
    </submittedName>
</protein>
<accession>A0A8J8T475</accession>
<organism evidence="1 2">
    <name type="scientific">Halteria grandinella</name>
    <dbReference type="NCBI Taxonomy" id="5974"/>
    <lineage>
        <taxon>Eukaryota</taxon>
        <taxon>Sar</taxon>
        <taxon>Alveolata</taxon>
        <taxon>Ciliophora</taxon>
        <taxon>Intramacronucleata</taxon>
        <taxon>Spirotrichea</taxon>
        <taxon>Stichotrichia</taxon>
        <taxon>Sporadotrichida</taxon>
        <taxon>Halteriidae</taxon>
        <taxon>Halteria</taxon>
    </lineage>
</organism>
<evidence type="ECO:0000313" key="2">
    <source>
        <dbReference type="Proteomes" id="UP000785679"/>
    </source>
</evidence>
<sequence>MHKLFHKSCFISLLSNLDFQQAQILLYRSCKQYRQKLVKRYSLIWDLCKVEAYTYNIKTLSLFFRWQDPSESLFTDEFNLTWLCKSMFYGQIEVIISLDESQKDEFCYFPQQIAKRLRVYRIKIIGDKSIYLKNYETIHQRVKNFFGSKVPEIKLN</sequence>
<dbReference type="AlphaFoldDB" id="A0A8J8T475"/>
<dbReference type="Proteomes" id="UP000785679">
    <property type="component" value="Unassembled WGS sequence"/>
</dbReference>
<proteinExistence type="predicted"/>
<dbReference type="EMBL" id="RRYP01006832">
    <property type="protein sequence ID" value="TNV80931.1"/>
    <property type="molecule type" value="Genomic_DNA"/>
</dbReference>
<gene>
    <name evidence="1" type="ORF">FGO68_gene9362</name>
</gene>
<name>A0A8J8T475_HALGN</name>
<keyword evidence="2" id="KW-1185">Reference proteome</keyword>
<evidence type="ECO:0000313" key="1">
    <source>
        <dbReference type="EMBL" id="TNV80931.1"/>
    </source>
</evidence>